<evidence type="ECO:0000313" key="3">
    <source>
        <dbReference type="Proteomes" id="UP001186944"/>
    </source>
</evidence>
<comment type="caution">
    <text evidence="2">The sequence shown here is derived from an EMBL/GenBank/DDBJ whole genome shotgun (WGS) entry which is preliminary data.</text>
</comment>
<proteinExistence type="predicted"/>
<name>A0AA88XWK1_PINIB</name>
<feature type="region of interest" description="Disordered" evidence="1">
    <location>
        <begin position="1"/>
        <end position="26"/>
    </location>
</feature>
<keyword evidence="3" id="KW-1185">Reference proteome</keyword>
<evidence type="ECO:0000256" key="1">
    <source>
        <dbReference type="SAM" id="MobiDB-lite"/>
    </source>
</evidence>
<evidence type="ECO:0008006" key="4">
    <source>
        <dbReference type="Google" id="ProtNLM"/>
    </source>
</evidence>
<dbReference type="Gene3D" id="3.30.70.1820">
    <property type="entry name" value="L1 transposable element, RRM domain"/>
    <property type="match status" value="1"/>
</dbReference>
<gene>
    <name evidence="2" type="ORF">FSP39_013699</name>
</gene>
<evidence type="ECO:0000313" key="2">
    <source>
        <dbReference type="EMBL" id="KAK3084447.1"/>
    </source>
</evidence>
<organism evidence="2 3">
    <name type="scientific">Pinctada imbricata</name>
    <name type="common">Atlantic pearl-oyster</name>
    <name type="synonym">Pinctada martensii</name>
    <dbReference type="NCBI Taxonomy" id="66713"/>
    <lineage>
        <taxon>Eukaryota</taxon>
        <taxon>Metazoa</taxon>
        <taxon>Spiralia</taxon>
        <taxon>Lophotrochozoa</taxon>
        <taxon>Mollusca</taxon>
        <taxon>Bivalvia</taxon>
        <taxon>Autobranchia</taxon>
        <taxon>Pteriomorphia</taxon>
        <taxon>Pterioida</taxon>
        <taxon>Pterioidea</taxon>
        <taxon>Pteriidae</taxon>
        <taxon>Pinctada</taxon>
    </lineage>
</organism>
<protein>
    <recommendedName>
        <fullName evidence="4">L1 transposable element RRM domain-containing protein</fullName>
    </recommendedName>
</protein>
<reference evidence="2" key="1">
    <citation type="submission" date="2019-08" db="EMBL/GenBank/DDBJ databases">
        <title>The improved chromosome-level genome for the pearl oyster Pinctada fucata martensii using PacBio sequencing and Hi-C.</title>
        <authorList>
            <person name="Zheng Z."/>
        </authorList>
    </citation>
    <scope>NUCLEOTIDE SEQUENCE</scope>
    <source>
        <strain evidence="2">ZZ-2019</strain>
        <tissue evidence="2">Adductor muscle</tissue>
    </source>
</reference>
<accession>A0AA88XWK1</accession>
<sequence>MATSAASKDSQNAGQQYPGNGSLSESDNAELEKLKLLYENKTQSECFALMHLSNSREIASVRSDLSDVKKKVEDLESFAENISVDVKEINEVSLVNMRDALTEEGHERQKLEQWGRKWNVVVGGIPGVLSEKPRDTERKVRSFLIETLKFPQAEVDRMGFQAVHRLPGDDDTKRRIIVRFVSLMDRDDVLDSARRLQRGSGYSVVPDLNPESSKLRSKYLSELRAMNPADRKLRKLVYLKEHPFVAIRITNRR</sequence>
<dbReference type="AlphaFoldDB" id="A0AA88XWK1"/>
<dbReference type="Proteomes" id="UP001186944">
    <property type="component" value="Unassembled WGS sequence"/>
</dbReference>
<dbReference type="EMBL" id="VSWD01000013">
    <property type="protein sequence ID" value="KAK3084447.1"/>
    <property type="molecule type" value="Genomic_DNA"/>
</dbReference>